<proteinExistence type="predicted"/>
<evidence type="ECO:0000313" key="2">
    <source>
        <dbReference type="EMBL" id="SLM32424.1"/>
    </source>
</evidence>
<keyword evidence="3" id="KW-1185">Reference proteome</keyword>
<dbReference type="Proteomes" id="UP000191931">
    <property type="component" value="Unassembled WGS sequence"/>
</dbReference>
<name>A0A1W1HIW7_9BACT</name>
<organism evidence="2 3">
    <name type="scientific">Desulfamplus magnetovallimortis</name>
    <dbReference type="NCBI Taxonomy" id="1246637"/>
    <lineage>
        <taxon>Bacteria</taxon>
        <taxon>Pseudomonadati</taxon>
        <taxon>Thermodesulfobacteriota</taxon>
        <taxon>Desulfobacteria</taxon>
        <taxon>Desulfobacterales</taxon>
        <taxon>Desulfobacteraceae</taxon>
        <taxon>Desulfamplus</taxon>
    </lineage>
</organism>
<sequence length="73" mass="8244">MEGSLNEPLEKRIGIGCWIVDDLPTQKAIFRCNVAFDVSYSNSGVSSNIEKELRQKYSSSTPDRDNERINAYS</sequence>
<gene>
    <name evidence="2" type="ORF">MTBBW1_720001</name>
</gene>
<reference evidence="2 3" key="1">
    <citation type="submission" date="2017-03" db="EMBL/GenBank/DDBJ databases">
        <authorList>
            <person name="Afonso C.L."/>
            <person name="Miller P.J."/>
            <person name="Scott M.A."/>
            <person name="Spackman E."/>
            <person name="Goraichik I."/>
            <person name="Dimitrov K.M."/>
            <person name="Suarez D.L."/>
            <person name="Swayne D.E."/>
        </authorList>
    </citation>
    <scope>NUCLEOTIDE SEQUENCE [LARGE SCALE GENOMIC DNA]</scope>
    <source>
        <strain evidence="2">PRJEB14757</strain>
    </source>
</reference>
<dbReference type="AlphaFoldDB" id="A0A1W1HIW7"/>
<dbReference type="EMBL" id="FWEV01000317">
    <property type="protein sequence ID" value="SLM32424.1"/>
    <property type="molecule type" value="Genomic_DNA"/>
</dbReference>
<feature type="compositionally biased region" description="Basic and acidic residues" evidence="1">
    <location>
        <begin position="62"/>
        <end position="73"/>
    </location>
</feature>
<protein>
    <submittedName>
        <fullName evidence="2">Uncharacterized protein</fullName>
    </submittedName>
</protein>
<accession>A0A1W1HIW7</accession>
<evidence type="ECO:0000256" key="1">
    <source>
        <dbReference type="SAM" id="MobiDB-lite"/>
    </source>
</evidence>
<feature type="region of interest" description="Disordered" evidence="1">
    <location>
        <begin position="51"/>
        <end position="73"/>
    </location>
</feature>
<evidence type="ECO:0000313" key="3">
    <source>
        <dbReference type="Proteomes" id="UP000191931"/>
    </source>
</evidence>